<evidence type="ECO:0000313" key="1">
    <source>
        <dbReference type="EMBL" id="CAB4320760.1"/>
    </source>
</evidence>
<proteinExistence type="predicted"/>
<accession>A0A6J5Y3M5</accession>
<gene>
    <name evidence="1" type="ORF">ORAREDHAP_LOCUS49731</name>
</gene>
<organism evidence="1 2">
    <name type="scientific">Prunus armeniaca</name>
    <name type="common">Apricot</name>
    <name type="synonym">Armeniaca vulgaris</name>
    <dbReference type="NCBI Taxonomy" id="36596"/>
    <lineage>
        <taxon>Eukaryota</taxon>
        <taxon>Viridiplantae</taxon>
        <taxon>Streptophyta</taxon>
        <taxon>Embryophyta</taxon>
        <taxon>Tracheophyta</taxon>
        <taxon>Spermatophyta</taxon>
        <taxon>Magnoliopsida</taxon>
        <taxon>eudicotyledons</taxon>
        <taxon>Gunneridae</taxon>
        <taxon>Pentapetalae</taxon>
        <taxon>rosids</taxon>
        <taxon>fabids</taxon>
        <taxon>Rosales</taxon>
        <taxon>Rosaceae</taxon>
        <taxon>Amygdaloideae</taxon>
        <taxon>Amygdaleae</taxon>
        <taxon>Prunus</taxon>
    </lineage>
</organism>
<name>A0A6J5Y3M5_PRUAR</name>
<protein>
    <submittedName>
        <fullName evidence="1">Uncharacterized protein</fullName>
    </submittedName>
</protein>
<dbReference type="AlphaFoldDB" id="A0A6J5Y3M5"/>
<dbReference type="EMBL" id="CAEKKB010000008">
    <property type="protein sequence ID" value="CAB4320760.1"/>
    <property type="molecule type" value="Genomic_DNA"/>
</dbReference>
<reference evidence="2" key="1">
    <citation type="journal article" date="2020" name="Genome Biol.">
        <title>Gamete binning: chromosome-level and haplotype-resolved genome assembly enabled by high-throughput single-cell sequencing of gamete genomes.</title>
        <authorList>
            <person name="Campoy J.A."/>
            <person name="Sun H."/>
            <person name="Goel M."/>
            <person name="Jiao W.-B."/>
            <person name="Folz-Donahue K."/>
            <person name="Wang N."/>
            <person name="Rubio M."/>
            <person name="Liu C."/>
            <person name="Kukat C."/>
            <person name="Ruiz D."/>
            <person name="Huettel B."/>
            <person name="Schneeberger K."/>
        </authorList>
    </citation>
    <scope>NUCLEOTIDE SEQUENCE [LARGE SCALE GENOMIC DNA]</scope>
    <source>
        <strain evidence="2">cv. Rojo Pasion</strain>
    </source>
</reference>
<evidence type="ECO:0000313" key="2">
    <source>
        <dbReference type="Proteomes" id="UP000507245"/>
    </source>
</evidence>
<keyword evidence="2" id="KW-1185">Reference proteome</keyword>
<dbReference type="Proteomes" id="UP000507245">
    <property type="component" value="Unassembled WGS sequence"/>
</dbReference>
<sequence length="88" mass="9711">MKEISLPNNQVCAEAPLKASLPEHPHQLVLGGQWTKETAWPASLVSPPTASEPLARDENLTEQAIQELLPRSEDCNQNEIKLSTLNNK</sequence>